<dbReference type="Gene3D" id="3.30.565.10">
    <property type="entry name" value="Histidine kinase-like ATPase, C-terminal domain"/>
    <property type="match status" value="1"/>
</dbReference>
<dbReference type="InterPro" id="IPR011006">
    <property type="entry name" value="CheY-like_superfamily"/>
</dbReference>
<dbReference type="InterPro" id="IPR003661">
    <property type="entry name" value="HisK_dim/P_dom"/>
</dbReference>
<dbReference type="PANTHER" id="PTHR43547">
    <property type="entry name" value="TWO-COMPONENT HISTIDINE KINASE"/>
    <property type="match status" value="1"/>
</dbReference>
<dbReference type="SUPFAM" id="SSF55874">
    <property type="entry name" value="ATPase domain of HSP90 chaperone/DNA topoisomerase II/histidine kinase"/>
    <property type="match status" value="1"/>
</dbReference>
<evidence type="ECO:0000259" key="6">
    <source>
        <dbReference type="PROSITE" id="PS50109"/>
    </source>
</evidence>
<dbReference type="Proteomes" id="UP000887222">
    <property type="component" value="Unassembled WGS sequence"/>
</dbReference>
<dbReference type="PROSITE" id="PS50113">
    <property type="entry name" value="PAC"/>
    <property type="match status" value="1"/>
</dbReference>
<feature type="domain" description="PAS" evidence="8">
    <location>
        <begin position="173"/>
        <end position="209"/>
    </location>
</feature>
<dbReference type="SUPFAM" id="SSF55785">
    <property type="entry name" value="PYP-like sensor domain (PAS domain)"/>
    <property type="match status" value="2"/>
</dbReference>
<dbReference type="SMART" id="SM00388">
    <property type="entry name" value="HisKA"/>
    <property type="match status" value="1"/>
</dbReference>
<dbReference type="Pfam" id="PF02518">
    <property type="entry name" value="HATPase_c"/>
    <property type="match status" value="1"/>
</dbReference>
<dbReference type="InterPro" id="IPR036097">
    <property type="entry name" value="HisK_dim/P_sf"/>
</dbReference>
<dbReference type="NCBIfam" id="TIGR00229">
    <property type="entry name" value="sensory_box"/>
    <property type="match status" value="1"/>
</dbReference>
<dbReference type="CDD" id="cd17580">
    <property type="entry name" value="REC_2_DhkD-like"/>
    <property type="match status" value="1"/>
</dbReference>
<dbReference type="InterPro" id="IPR005467">
    <property type="entry name" value="His_kinase_dom"/>
</dbReference>
<dbReference type="CDD" id="cd00130">
    <property type="entry name" value="PAS"/>
    <property type="match status" value="1"/>
</dbReference>
<dbReference type="InterPro" id="IPR036890">
    <property type="entry name" value="HATPase_C_sf"/>
</dbReference>
<dbReference type="InterPro" id="IPR035965">
    <property type="entry name" value="PAS-like_dom_sf"/>
</dbReference>
<keyword evidence="11" id="KW-1185">Reference proteome</keyword>
<dbReference type="SMART" id="SM00448">
    <property type="entry name" value="REC"/>
    <property type="match status" value="1"/>
</dbReference>
<evidence type="ECO:0000256" key="5">
    <source>
        <dbReference type="SAM" id="Coils"/>
    </source>
</evidence>
<dbReference type="EMBL" id="BPMK01000002">
    <property type="protein sequence ID" value="GIZ50436.1"/>
    <property type="molecule type" value="Genomic_DNA"/>
</dbReference>
<dbReference type="Gene3D" id="3.30.450.20">
    <property type="entry name" value="PAS domain"/>
    <property type="match status" value="2"/>
</dbReference>
<feature type="domain" description="PAS" evidence="8">
    <location>
        <begin position="40"/>
        <end position="90"/>
    </location>
</feature>
<evidence type="ECO:0000313" key="10">
    <source>
        <dbReference type="EMBL" id="GIZ50436.1"/>
    </source>
</evidence>
<dbReference type="RefSeq" id="WP_220806618.1">
    <property type="nucleotide sequence ID" value="NZ_BPMK01000002.1"/>
</dbReference>
<dbReference type="PROSITE" id="PS50112">
    <property type="entry name" value="PAS"/>
    <property type="match status" value="2"/>
</dbReference>
<dbReference type="SMART" id="SM00091">
    <property type="entry name" value="PAS"/>
    <property type="match status" value="2"/>
</dbReference>
<evidence type="ECO:0000259" key="7">
    <source>
        <dbReference type="PROSITE" id="PS50110"/>
    </source>
</evidence>
<proteinExistence type="predicted"/>
<comment type="catalytic activity">
    <reaction evidence="1">
        <text>ATP + protein L-histidine = ADP + protein N-phospho-L-histidine.</text>
        <dbReference type="EC" id="2.7.13.3"/>
    </reaction>
</comment>
<dbReference type="InterPro" id="IPR000700">
    <property type="entry name" value="PAS-assoc_C"/>
</dbReference>
<dbReference type="InterPro" id="IPR001610">
    <property type="entry name" value="PAC"/>
</dbReference>
<dbReference type="Gene3D" id="1.10.287.130">
    <property type="match status" value="1"/>
</dbReference>
<reference evidence="10 11" key="1">
    <citation type="journal article" date="2022" name="Int. J. Syst. Evol. Microbiol.">
        <title>Noviherbaspirillum aridicola sp. nov., isolated from an arid soil in Pakistan.</title>
        <authorList>
            <person name="Khan I.U."/>
            <person name="Saqib M."/>
            <person name="Amin A."/>
            <person name="Hussain F."/>
            <person name="Li L."/>
            <person name="Liu Y.H."/>
            <person name="Fang B.Z."/>
            <person name="Ahmed I."/>
            <person name="Li W.J."/>
        </authorList>
    </citation>
    <scope>NUCLEOTIDE SEQUENCE [LARGE SCALE GENOMIC DNA]</scope>
    <source>
        <strain evidence="10 11">NCCP-691</strain>
    </source>
</reference>
<dbReference type="Pfam" id="PF00512">
    <property type="entry name" value="HisKA"/>
    <property type="match status" value="1"/>
</dbReference>
<feature type="domain" description="Histidine kinase" evidence="6">
    <location>
        <begin position="321"/>
        <end position="539"/>
    </location>
</feature>
<dbReference type="SMART" id="SM00086">
    <property type="entry name" value="PAC"/>
    <property type="match status" value="2"/>
</dbReference>
<dbReference type="Pfam" id="PF13188">
    <property type="entry name" value="PAS_8"/>
    <property type="match status" value="1"/>
</dbReference>
<dbReference type="InterPro" id="IPR000014">
    <property type="entry name" value="PAS"/>
</dbReference>
<evidence type="ECO:0000256" key="3">
    <source>
        <dbReference type="ARBA" id="ARBA00022553"/>
    </source>
</evidence>
<accession>A0ABQ4Q079</accession>
<evidence type="ECO:0000256" key="4">
    <source>
        <dbReference type="PROSITE-ProRule" id="PRU00169"/>
    </source>
</evidence>
<dbReference type="EC" id="2.7.13.3" evidence="2"/>
<dbReference type="PROSITE" id="PS50109">
    <property type="entry name" value="HIS_KIN"/>
    <property type="match status" value="1"/>
</dbReference>
<evidence type="ECO:0000256" key="2">
    <source>
        <dbReference type="ARBA" id="ARBA00012438"/>
    </source>
</evidence>
<evidence type="ECO:0000256" key="1">
    <source>
        <dbReference type="ARBA" id="ARBA00000085"/>
    </source>
</evidence>
<dbReference type="SUPFAM" id="SSF52172">
    <property type="entry name" value="CheY-like"/>
    <property type="match status" value="1"/>
</dbReference>
<name>A0ABQ4Q079_9BURK</name>
<dbReference type="CDD" id="cd00082">
    <property type="entry name" value="HisKA"/>
    <property type="match status" value="1"/>
</dbReference>
<keyword evidence="3 4" id="KW-0597">Phosphoprotein</keyword>
<evidence type="ECO:0000313" key="11">
    <source>
        <dbReference type="Proteomes" id="UP000887222"/>
    </source>
</evidence>
<dbReference type="PRINTS" id="PR00344">
    <property type="entry name" value="BCTRLSENSOR"/>
</dbReference>
<feature type="domain" description="PAC" evidence="9">
    <location>
        <begin position="258"/>
        <end position="310"/>
    </location>
</feature>
<feature type="coiled-coil region" evidence="5">
    <location>
        <begin position="139"/>
        <end position="184"/>
    </location>
</feature>
<dbReference type="InterPro" id="IPR003594">
    <property type="entry name" value="HATPase_dom"/>
</dbReference>
<dbReference type="InterPro" id="IPR001789">
    <property type="entry name" value="Sig_transdc_resp-reg_receiver"/>
</dbReference>
<dbReference type="InterPro" id="IPR004358">
    <property type="entry name" value="Sig_transdc_His_kin-like_C"/>
</dbReference>
<dbReference type="SUPFAM" id="SSF47384">
    <property type="entry name" value="Homodimeric domain of signal transducing histidine kinase"/>
    <property type="match status" value="1"/>
</dbReference>
<dbReference type="Pfam" id="PF00072">
    <property type="entry name" value="Response_reg"/>
    <property type="match status" value="1"/>
</dbReference>
<comment type="caution">
    <text evidence="10">The sequence shown here is derived from an EMBL/GenBank/DDBJ whole genome shotgun (WGS) entry which is preliminary data.</text>
</comment>
<dbReference type="Pfam" id="PF13426">
    <property type="entry name" value="PAS_9"/>
    <property type="match status" value="1"/>
</dbReference>
<keyword evidence="5" id="KW-0175">Coiled coil</keyword>
<evidence type="ECO:0000259" key="8">
    <source>
        <dbReference type="PROSITE" id="PS50112"/>
    </source>
</evidence>
<dbReference type="PROSITE" id="PS50110">
    <property type="entry name" value="RESPONSE_REGULATORY"/>
    <property type="match status" value="1"/>
</dbReference>
<dbReference type="Gene3D" id="3.40.50.2300">
    <property type="match status" value="1"/>
</dbReference>
<dbReference type="PANTHER" id="PTHR43547:SF2">
    <property type="entry name" value="HYBRID SIGNAL TRANSDUCTION HISTIDINE KINASE C"/>
    <property type="match status" value="1"/>
</dbReference>
<feature type="modified residue" description="4-aspartylphosphate" evidence="4">
    <location>
        <position position="610"/>
    </location>
</feature>
<dbReference type="SMART" id="SM00387">
    <property type="entry name" value="HATPase_c"/>
    <property type="match status" value="1"/>
</dbReference>
<feature type="domain" description="Response regulatory" evidence="7">
    <location>
        <begin position="561"/>
        <end position="675"/>
    </location>
</feature>
<organism evidence="10 11">
    <name type="scientific">Noviherbaspirillum aridicola</name>
    <dbReference type="NCBI Taxonomy" id="2849687"/>
    <lineage>
        <taxon>Bacteria</taxon>
        <taxon>Pseudomonadati</taxon>
        <taxon>Pseudomonadota</taxon>
        <taxon>Betaproteobacteria</taxon>
        <taxon>Burkholderiales</taxon>
        <taxon>Oxalobacteraceae</taxon>
        <taxon>Noviherbaspirillum</taxon>
    </lineage>
</organism>
<gene>
    <name evidence="10" type="ORF">NCCP691_04500</name>
</gene>
<evidence type="ECO:0000259" key="9">
    <source>
        <dbReference type="PROSITE" id="PS50113"/>
    </source>
</evidence>
<protein>
    <recommendedName>
        <fullName evidence="2">histidine kinase</fullName>
        <ecNumber evidence="2">2.7.13.3</ecNumber>
    </recommendedName>
</protein>
<sequence>MNTTDAPDALRLLAQRQELEIFRQVFFASPDYIAFSRLSDGTYIDVNQGFERLLGHRREDVIGRTSFDIGLWPDEDGAQRLAYVELLRRDGTVHGYPARIRTASGEVLDMETTASVVEIGGEQILIAIARDVTARNRNQRELIRLNNELVDKVERLKAAEKRALDAAQQANAEQRRLNALLEAAPVGIVMADAAGGLLRVNAAHRRLWGVNAPIALSTGDYAAWKGWWADGSARHGQPLGPNEWTMARALAGEEAPRDIIEIEPFDAPGERRTIVISGAPVRDAFGRIIGGVIAQMDITDRVRAEAALRQADRRKDEFLAMLAHELRNPLAPISAAAQLMEIAPSDPDRMKQTSRVIRRQVQHMTGLVDDLLDVSRVTRGLVTIGKEVQDMKAVVADAVEQVRPLIEEQRHRLALEIGPGPAMVSGDHKRLVQIVGNLLNNAAKYTPPGGNIRLRMAAEQDELALSVEDDGIGMASDLQQRVFDLFVQAERSSDRSQGGLGLGLALVKNLVELHGGSVACSSPGAGKGSSFSFRLPCLRDADAEKPAARQEPRAVPGQARRVLIVDDNADAARMLGLYLEACGHEVLLAHCPEQALLRARGERPDACLLDIGLPAMDGNALARLLRREHPQALLIAVTGYGQDADRKAALAAGFDHHLVKPVDTARLLGLLAPEG</sequence>